<dbReference type="Pfam" id="PF13455">
    <property type="entry name" value="MUG113"/>
    <property type="match status" value="1"/>
</dbReference>
<feature type="domain" description="Bacteriophage T5 Orf172 DNA-binding" evidence="2">
    <location>
        <begin position="42"/>
        <end position="116"/>
    </location>
</feature>
<gene>
    <name evidence="3" type="ORF">GCM10009754_36160</name>
</gene>
<sequence>MSPPQRKEDDARTQRILELEDHDRRKSIDSKEFTGNIYVIGQSGSSIAKIGYSTDIHKRHKGLQSSHPHLLELLWHTSGDRKLEYALHEKFKKLRVRGEWYDFGDLDPVKSAKKAVKQIRAAATQTRTGSAATTTQDSSES</sequence>
<evidence type="ECO:0000313" key="3">
    <source>
        <dbReference type="EMBL" id="GAA1961840.1"/>
    </source>
</evidence>
<reference evidence="4" key="1">
    <citation type="journal article" date="2019" name="Int. J. Syst. Evol. Microbiol.">
        <title>The Global Catalogue of Microorganisms (GCM) 10K type strain sequencing project: providing services to taxonomists for standard genome sequencing and annotation.</title>
        <authorList>
            <consortium name="The Broad Institute Genomics Platform"/>
            <consortium name="The Broad Institute Genome Sequencing Center for Infectious Disease"/>
            <person name="Wu L."/>
            <person name="Ma J."/>
        </authorList>
    </citation>
    <scope>NUCLEOTIDE SEQUENCE [LARGE SCALE GENOMIC DNA]</scope>
    <source>
        <strain evidence="4">JCM 14545</strain>
    </source>
</reference>
<feature type="region of interest" description="Disordered" evidence="1">
    <location>
        <begin position="121"/>
        <end position="141"/>
    </location>
</feature>
<evidence type="ECO:0000259" key="2">
    <source>
        <dbReference type="SMART" id="SM00974"/>
    </source>
</evidence>
<keyword evidence="4" id="KW-1185">Reference proteome</keyword>
<dbReference type="SMART" id="SM00974">
    <property type="entry name" value="T5orf172"/>
    <property type="match status" value="1"/>
</dbReference>
<comment type="caution">
    <text evidence="3">The sequence shown here is derived from an EMBL/GenBank/DDBJ whole genome shotgun (WGS) entry which is preliminary data.</text>
</comment>
<accession>A0ABP5CCS9</accession>
<proteinExistence type="predicted"/>
<protein>
    <recommendedName>
        <fullName evidence="2">Bacteriophage T5 Orf172 DNA-binding domain-containing protein</fullName>
    </recommendedName>
</protein>
<dbReference type="Proteomes" id="UP001501116">
    <property type="component" value="Unassembled WGS sequence"/>
</dbReference>
<evidence type="ECO:0000256" key="1">
    <source>
        <dbReference type="SAM" id="MobiDB-lite"/>
    </source>
</evidence>
<dbReference type="InterPro" id="IPR018306">
    <property type="entry name" value="Phage_T5_Orf172_DNA-bd"/>
</dbReference>
<dbReference type="EMBL" id="BAAANN010000013">
    <property type="protein sequence ID" value="GAA1961840.1"/>
    <property type="molecule type" value="Genomic_DNA"/>
</dbReference>
<name>A0ABP5CCS9_9PSEU</name>
<feature type="compositionally biased region" description="Low complexity" evidence="1">
    <location>
        <begin position="121"/>
        <end position="135"/>
    </location>
</feature>
<feature type="region of interest" description="Disordered" evidence="1">
    <location>
        <begin position="1"/>
        <end position="21"/>
    </location>
</feature>
<evidence type="ECO:0000313" key="4">
    <source>
        <dbReference type="Proteomes" id="UP001501116"/>
    </source>
</evidence>
<organism evidence="3 4">
    <name type="scientific">Amycolatopsis minnesotensis</name>
    <dbReference type="NCBI Taxonomy" id="337894"/>
    <lineage>
        <taxon>Bacteria</taxon>
        <taxon>Bacillati</taxon>
        <taxon>Actinomycetota</taxon>
        <taxon>Actinomycetes</taxon>
        <taxon>Pseudonocardiales</taxon>
        <taxon>Pseudonocardiaceae</taxon>
        <taxon>Amycolatopsis</taxon>
    </lineage>
</organism>